<dbReference type="EMBL" id="GQ254849">
    <property type="protein sequence ID" value="ACV03445.1"/>
    <property type="molecule type" value="Genomic_DNA"/>
</dbReference>
<organism evidence="2">
    <name type="scientific">Thermococcus sp. AMT11</name>
    <dbReference type="NCBI Taxonomy" id="563043"/>
    <lineage>
        <taxon>Archaea</taxon>
        <taxon>Methanobacteriati</taxon>
        <taxon>Methanobacteriota</taxon>
        <taxon>Thermococci</taxon>
        <taxon>Thermococcales</taxon>
        <taxon>Thermococcaceae</taxon>
        <taxon>Thermococcus</taxon>
    </lineage>
</organism>
<feature type="region of interest" description="Disordered" evidence="1">
    <location>
        <begin position="1"/>
        <end position="28"/>
    </location>
</feature>
<evidence type="ECO:0000313" key="2">
    <source>
        <dbReference type="EMBL" id="ACV03445.1"/>
    </source>
</evidence>
<protein>
    <recommendedName>
        <fullName evidence="3">S-layer protein C-terminal domain-containing protein</fullName>
    </recommendedName>
</protein>
<feature type="compositionally biased region" description="Low complexity" evidence="1">
    <location>
        <begin position="206"/>
        <end position="221"/>
    </location>
</feature>
<reference evidence="2" key="1">
    <citation type="journal article" date="2011" name="Res. Microbiol.">
        <title>pAMT11, a novel plasmid isolated from a Thermococcus sp. strain closely related to the virus-like integrated element TKV1 of the Thermococcus kodakaraensis genome.</title>
        <authorList>
            <person name="Gonnet M."/>
            <person name="Erauso G."/>
            <person name="Prieur D."/>
            <person name="Le Romancer M."/>
        </authorList>
    </citation>
    <scope>NUCLEOTIDE SEQUENCE</scope>
    <source>
        <strain evidence="2">AMT11</strain>
        <plasmid evidence="2">pAMT11</plasmid>
    </source>
</reference>
<accession>C8BND8</accession>
<proteinExistence type="predicted"/>
<sequence>MRLETPCGGEDEKSIPPSAGPPALRYGPVGHGWRGRQVPHRGRWVLHLRAPGSDDQDPERRVSYLPGMGIYVPMTVIYSATGNQHGTPASEKGETDPDQLYVYYLKNIQFTTSDEPQTIPQGHSDEESVFKVSSIDMLSGTVTIQGLQDDSFTRTLKAGDTAEVPGVPRALVKLDSIEVGLAGLVAKFEVTYFYPTSADIVVEEYQGQEQPQPAPAQNQTEQPERPNLTAVPAALIVVGSDAAGADVAAGAKVAIAVQKMLDNSRAVLDVLPWGGALKDLTTAFIWADAKLDTELQDPDREAFVIYTVGGPAVNDYTAQLNAQEGLPVRFVKENGHWLLVAKDGRTWTGHYGLIELIPSNGPGLKRFDVIVAGLDRYGTYGACKLLQANFLDMARMGKWDPRLSDVLFSQLLAFDPTLAAEQGLQPVALIVDQDGQVVEVVS</sequence>
<evidence type="ECO:0008006" key="3">
    <source>
        <dbReference type="Google" id="ProtNLM"/>
    </source>
</evidence>
<feature type="region of interest" description="Disordered" evidence="1">
    <location>
        <begin position="206"/>
        <end position="225"/>
    </location>
</feature>
<evidence type="ECO:0000256" key="1">
    <source>
        <dbReference type="SAM" id="MobiDB-lite"/>
    </source>
</evidence>
<dbReference type="AlphaFoldDB" id="C8BND8"/>
<name>C8BND8_9EURY</name>
<geneLocation type="plasmid" evidence="2">
    <name>pAMT11</name>
</geneLocation>
<keyword evidence="2" id="KW-0614">Plasmid</keyword>